<dbReference type="PROSITE" id="PS00356">
    <property type="entry name" value="HTH_LACI_1"/>
    <property type="match status" value="1"/>
</dbReference>
<reference evidence="5 6" key="1">
    <citation type="journal article" date="2015" name="Genome Announc.">
        <title>Expanding the biotechnology potential of lactobacilli through comparative genomics of 213 strains and associated genera.</title>
        <authorList>
            <person name="Sun Z."/>
            <person name="Harris H.M."/>
            <person name="McCann A."/>
            <person name="Guo C."/>
            <person name="Argimon S."/>
            <person name="Zhang W."/>
            <person name="Yang X."/>
            <person name="Jeffery I.B."/>
            <person name="Cooney J.C."/>
            <person name="Kagawa T.F."/>
            <person name="Liu W."/>
            <person name="Song Y."/>
            <person name="Salvetti E."/>
            <person name="Wrobel A."/>
            <person name="Rasinkangas P."/>
            <person name="Parkhill J."/>
            <person name="Rea M.C."/>
            <person name="O'Sullivan O."/>
            <person name="Ritari J."/>
            <person name="Douillard F.P."/>
            <person name="Paul Ross R."/>
            <person name="Yang R."/>
            <person name="Briner A.E."/>
            <person name="Felis G.E."/>
            <person name="de Vos W.M."/>
            <person name="Barrangou R."/>
            <person name="Klaenhammer T.R."/>
            <person name="Caufield P.W."/>
            <person name="Cui Y."/>
            <person name="Zhang H."/>
            <person name="O'Toole P.W."/>
        </authorList>
    </citation>
    <scope>NUCLEOTIDE SEQUENCE [LARGE SCALE GENOMIC DNA]</scope>
    <source>
        <strain evidence="5 6">DSM 15836</strain>
    </source>
</reference>
<dbReference type="InterPro" id="IPR010982">
    <property type="entry name" value="Lambda_DNA-bd_dom_sf"/>
</dbReference>
<dbReference type="Pfam" id="PF00356">
    <property type="entry name" value="LacI"/>
    <property type="match status" value="1"/>
</dbReference>
<evidence type="ECO:0000256" key="3">
    <source>
        <dbReference type="ARBA" id="ARBA00023163"/>
    </source>
</evidence>
<dbReference type="SUPFAM" id="SSF47413">
    <property type="entry name" value="lambda repressor-like DNA-binding domains"/>
    <property type="match status" value="1"/>
</dbReference>
<keyword evidence="3" id="KW-0804">Transcription</keyword>
<evidence type="ECO:0000313" key="6">
    <source>
        <dbReference type="Proteomes" id="UP000051217"/>
    </source>
</evidence>
<dbReference type="InterPro" id="IPR046335">
    <property type="entry name" value="LacI/GalR-like_sensor"/>
</dbReference>
<feature type="domain" description="HTH lacI-type" evidence="4">
    <location>
        <begin position="3"/>
        <end position="58"/>
    </location>
</feature>
<dbReference type="PROSITE" id="PS50932">
    <property type="entry name" value="HTH_LACI_2"/>
    <property type="match status" value="1"/>
</dbReference>
<dbReference type="SMART" id="SM00354">
    <property type="entry name" value="HTH_LACI"/>
    <property type="match status" value="1"/>
</dbReference>
<accession>A0ABR5PIX3</accession>
<dbReference type="RefSeq" id="WP_056972494.1">
    <property type="nucleotide sequence ID" value="NZ_AZFI01000187.1"/>
</dbReference>
<name>A0ABR5PIX3_9LACO</name>
<keyword evidence="1" id="KW-0805">Transcription regulation</keyword>
<dbReference type="PANTHER" id="PTHR30146:SF109">
    <property type="entry name" value="HTH-TYPE TRANSCRIPTIONAL REGULATOR GALS"/>
    <property type="match status" value="1"/>
</dbReference>
<dbReference type="SUPFAM" id="SSF53822">
    <property type="entry name" value="Periplasmic binding protein-like I"/>
    <property type="match status" value="1"/>
</dbReference>
<dbReference type="InterPro" id="IPR028082">
    <property type="entry name" value="Peripla_BP_I"/>
</dbReference>
<dbReference type="EMBL" id="AZFI01000187">
    <property type="protein sequence ID" value="KRM23262.1"/>
    <property type="molecule type" value="Genomic_DNA"/>
</dbReference>
<dbReference type="Pfam" id="PF13377">
    <property type="entry name" value="Peripla_BP_3"/>
    <property type="match status" value="1"/>
</dbReference>
<gene>
    <name evidence="5" type="ORF">FC65_GL000769</name>
</gene>
<dbReference type="Gene3D" id="3.40.50.2300">
    <property type="match status" value="2"/>
</dbReference>
<dbReference type="PANTHER" id="PTHR30146">
    <property type="entry name" value="LACI-RELATED TRANSCRIPTIONAL REPRESSOR"/>
    <property type="match status" value="1"/>
</dbReference>
<dbReference type="InterPro" id="IPR000843">
    <property type="entry name" value="HTH_LacI"/>
</dbReference>
<keyword evidence="2" id="KW-0238">DNA-binding</keyword>
<evidence type="ECO:0000256" key="1">
    <source>
        <dbReference type="ARBA" id="ARBA00023015"/>
    </source>
</evidence>
<organism evidence="5 6">
    <name type="scientific">Ligilactobacillus acidipiscis DSM 15836</name>
    <dbReference type="NCBI Taxonomy" id="1423716"/>
    <lineage>
        <taxon>Bacteria</taxon>
        <taxon>Bacillati</taxon>
        <taxon>Bacillota</taxon>
        <taxon>Bacilli</taxon>
        <taxon>Lactobacillales</taxon>
        <taxon>Lactobacillaceae</taxon>
        <taxon>Ligilactobacillus</taxon>
    </lineage>
</organism>
<evidence type="ECO:0000313" key="5">
    <source>
        <dbReference type="EMBL" id="KRM23262.1"/>
    </source>
</evidence>
<dbReference type="Gene3D" id="1.10.260.40">
    <property type="entry name" value="lambda repressor-like DNA-binding domains"/>
    <property type="match status" value="1"/>
</dbReference>
<evidence type="ECO:0000259" key="4">
    <source>
        <dbReference type="PROSITE" id="PS50932"/>
    </source>
</evidence>
<dbReference type="PRINTS" id="PR00036">
    <property type="entry name" value="HTHLACI"/>
</dbReference>
<dbReference type="CDD" id="cd01392">
    <property type="entry name" value="HTH_LacI"/>
    <property type="match status" value="1"/>
</dbReference>
<proteinExistence type="predicted"/>
<keyword evidence="6" id="KW-1185">Reference proteome</keyword>
<dbReference type="Proteomes" id="UP000051217">
    <property type="component" value="Unassembled WGS sequence"/>
</dbReference>
<sequence length="329" mass="36370">MSVTIKDIAIKAGVSTATVSRVLNNQVNFFTEKTEKKVKKAALQLGYQKNVNAVELVTKNSKTIGVVISDTRTNFASDIIKGIHFEALKQGLNVIMTFGGENDPELQKQALKTVTERPVKYILLVGLEITSENLAFLKNGNIPYLFISTEFEKESGIPFITTENFNLAYAGTKFLIEKGYRKIGLAGVDINSHMGKQRLDGFRKALESNEITCLPEWVQPGNFSYQDGINSMKQYHKNGGIEAVFCGSDYVAWGILNQAQKLGIKIPAELGVMSMDGTKLTHLLQPQITSVVQEFYQMGIEGVKAIVTGPTANFSHHLPFKIVERNSTK</sequence>
<comment type="caution">
    <text evidence="5">The sequence shown here is derived from an EMBL/GenBank/DDBJ whole genome shotgun (WGS) entry which is preliminary data.</text>
</comment>
<protein>
    <submittedName>
        <fullName evidence="5">LacI family transcriptional regulator</fullName>
    </submittedName>
</protein>
<evidence type="ECO:0000256" key="2">
    <source>
        <dbReference type="ARBA" id="ARBA00023125"/>
    </source>
</evidence>